<keyword evidence="3" id="KW-1185">Reference proteome</keyword>
<dbReference type="KEGG" id="rvi:RVIR1_14650"/>
<name>A0A2Z5UWQ8_9COXI</name>
<protein>
    <submittedName>
        <fullName evidence="2">Ribosomal RNA large subunit methyltransferase A</fullName>
    </submittedName>
</protein>
<dbReference type="Proteomes" id="UP000282483">
    <property type="component" value="Chromosome"/>
</dbReference>
<dbReference type="AlphaFoldDB" id="A0A2Z5UWQ8"/>
<dbReference type="GO" id="GO:0008168">
    <property type="term" value="F:methyltransferase activity"/>
    <property type="evidence" value="ECO:0007669"/>
    <property type="project" value="UniProtKB-KW"/>
</dbReference>
<proteinExistence type="predicted"/>
<feature type="chain" id="PRO_5016403682" evidence="1">
    <location>
        <begin position="37"/>
        <end position="133"/>
    </location>
</feature>
<evidence type="ECO:0000313" key="2">
    <source>
        <dbReference type="EMBL" id="BBB15904.1"/>
    </source>
</evidence>
<sequence length="133" mass="15400">MVSCIFLQYICKEQKMLKKTLCLFSLSMFISLPAFAKDYPPFDATVKYYAPCPNKDYEKCAKENKKIIIKAMPGNSKILDLKQAIFKSEKNNKKFSPDEQMITCNDYWPNDTQFADVCWNDKLKGVSVDLNLK</sequence>
<evidence type="ECO:0000313" key="3">
    <source>
        <dbReference type="Proteomes" id="UP000282483"/>
    </source>
</evidence>
<feature type="signal peptide" evidence="1">
    <location>
        <begin position="1"/>
        <end position="36"/>
    </location>
</feature>
<keyword evidence="1" id="KW-0732">Signal</keyword>
<dbReference type="EMBL" id="AP018005">
    <property type="protein sequence ID" value="BBB15904.1"/>
    <property type="molecule type" value="Genomic_DNA"/>
</dbReference>
<gene>
    <name evidence="2" type="ORF">RVIR1_14650</name>
</gene>
<reference evidence="2 3" key="1">
    <citation type="submission" date="2017-03" db="EMBL/GenBank/DDBJ databases">
        <title>The genome sequence of Candidatus Rickettsiella viridis.</title>
        <authorList>
            <person name="Nikoh N."/>
            <person name="Tsuchida T."/>
            <person name="Yamaguchi K."/>
            <person name="Maeda T."/>
            <person name="Shigenobu S."/>
            <person name="Fukatsu T."/>
        </authorList>
    </citation>
    <scope>NUCLEOTIDE SEQUENCE [LARGE SCALE GENOMIC DNA]</scope>
    <source>
        <strain evidence="2 3">Ap-RA04</strain>
    </source>
</reference>
<dbReference type="GO" id="GO:0032259">
    <property type="term" value="P:methylation"/>
    <property type="evidence" value="ECO:0007669"/>
    <property type="project" value="UniProtKB-KW"/>
</dbReference>
<evidence type="ECO:0000256" key="1">
    <source>
        <dbReference type="SAM" id="SignalP"/>
    </source>
</evidence>
<keyword evidence="2" id="KW-0489">Methyltransferase</keyword>
<accession>A0A2Z5UWQ8</accession>
<keyword evidence="2" id="KW-0808">Transferase</keyword>
<organism evidence="2 3">
    <name type="scientific">Candidatus Rickettsiella viridis</name>
    <dbReference type="NCBI Taxonomy" id="676208"/>
    <lineage>
        <taxon>Bacteria</taxon>
        <taxon>Pseudomonadati</taxon>
        <taxon>Pseudomonadota</taxon>
        <taxon>Gammaproteobacteria</taxon>
        <taxon>Legionellales</taxon>
        <taxon>Coxiellaceae</taxon>
        <taxon>Rickettsiella</taxon>
    </lineage>
</organism>